<evidence type="ECO:0000256" key="2">
    <source>
        <dbReference type="SAM" id="MobiDB-lite"/>
    </source>
</evidence>
<proteinExistence type="predicted"/>
<dbReference type="NCBIfam" id="TIGR01760">
    <property type="entry name" value="tape_meas_TP901"/>
    <property type="match status" value="1"/>
</dbReference>
<feature type="compositionally biased region" description="Basic and acidic residues" evidence="2">
    <location>
        <begin position="27"/>
        <end position="41"/>
    </location>
</feature>
<evidence type="ECO:0000256" key="1">
    <source>
        <dbReference type="ARBA" id="ARBA00022612"/>
    </source>
</evidence>
<sequence length="552" mass="55720">MFEAGALGFRIQMIGAQIFKKDAKEADQAVKELGESSEKAAKKVGPLGDQVDKSGKAAKDAKAPLDETGKATKKLGDESETAAPKVKKTSESVEDLKKKSDAAGQTIGTMAVGIGAAVMAMAVITVASFTTFDAAMSKTNAATMATTQQQEQLGEAAIQAGADSVFSATEAANAQTELSKAGVSVGNILGGALTGSLALAAAGELGVARAAEIAATTLTVFKLKGSEAGHVADLLAAGAGKAQGSVDDLALALEYVGPTFARLNIPLEDTVGTLGLLASNGVLGEKAGTGLRGVISSLTAPVAKGAEEMKKYGINVFDAQGKFITMAGVAEELKTGLGDLDEQTRSAALGAIFGAESANVAGILYAEGAEGVAEWTEKVNDQGFAAEQARIKTDNLTGDIERLGGAMDSALIQTGSVANDSLRDMVQILTGLVDWYGNLDEGVQGTALILGVSTGAAGLLGGTMLLMVPKIAEFRLAMTSLNTTMGKTALVGGAVGVAITAAIVILGIFGSAQADAAAKSKAYGDTLHATTKQITESTRDLAVLPTEVVSVA</sequence>
<dbReference type="RefSeq" id="WP_134431901.1">
    <property type="nucleotide sequence ID" value="NZ_SOGQ01000068.1"/>
</dbReference>
<keyword evidence="6" id="KW-1185">Reference proteome</keyword>
<dbReference type="InterPro" id="IPR010090">
    <property type="entry name" value="Phage_tape_meas"/>
</dbReference>
<dbReference type="EMBL" id="SOGQ01000068">
    <property type="protein sequence ID" value="TFC96221.1"/>
    <property type="molecule type" value="Genomic_DNA"/>
</dbReference>
<feature type="compositionally biased region" description="Basic and acidic residues" evidence="2">
    <location>
        <begin position="88"/>
        <end position="99"/>
    </location>
</feature>
<keyword evidence="3" id="KW-0472">Membrane</keyword>
<dbReference type="Pfam" id="PF10145">
    <property type="entry name" value="PhageMin_Tail"/>
    <property type="match status" value="1"/>
</dbReference>
<evidence type="ECO:0000313" key="5">
    <source>
        <dbReference type="EMBL" id="TFC96221.1"/>
    </source>
</evidence>
<feature type="transmembrane region" description="Helical" evidence="3">
    <location>
        <begin position="107"/>
        <end position="129"/>
    </location>
</feature>
<keyword evidence="1" id="KW-1188">Viral release from host cell</keyword>
<comment type="caution">
    <text evidence="5">The sequence shown here is derived from an EMBL/GenBank/DDBJ whole genome shotgun (WGS) entry which is preliminary data.</text>
</comment>
<feature type="transmembrane region" description="Helical" evidence="3">
    <location>
        <begin position="489"/>
        <end position="510"/>
    </location>
</feature>
<evidence type="ECO:0000256" key="3">
    <source>
        <dbReference type="SAM" id="Phobius"/>
    </source>
</evidence>
<accession>A0ABY2IWC1</accession>
<gene>
    <name evidence="5" type="ORF">E3T28_12820</name>
</gene>
<feature type="transmembrane region" description="Helical" evidence="3">
    <location>
        <begin position="447"/>
        <end position="468"/>
    </location>
</feature>
<dbReference type="PANTHER" id="PTHR37813:SF1">
    <property type="entry name" value="FELS-2 PROPHAGE PROTEIN"/>
    <property type="match status" value="1"/>
</dbReference>
<dbReference type="Proteomes" id="UP000297853">
    <property type="component" value="Unassembled WGS sequence"/>
</dbReference>
<feature type="region of interest" description="Disordered" evidence="2">
    <location>
        <begin position="27"/>
        <end position="99"/>
    </location>
</feature>
<evidence type="ECO:0000259" key="4">
    <source>
        <dbReference type="Pfam" id="PF10145"/>
    </source>
</evidence>
<organism evidence="5 6">
    <name type="scientific">Cryobacterium sinapicolor</name>
    <dbReference type="NCBI Taxonomy" id="1259236"/>
    <lineage>
        <taxon>Bacteria</taxon>
        <taxon>Bacillati</taxon>
        <taxon>Actinomycetota</taxon>
        <taxon>Actinomycetes</taxon>
        <taxon>Micrococcales</taxon>
        <taxon>Microbacteriaceae</taxon>
        <taxon>Cryobacterium</taxon>
    </lineage>
</organism>
<dbReference type="PANTHER" id="PTHR37813">
    <property type="entry name" value="FELS-2 PROPHAGE PROTEIN"/>
    <property type="match status" value="1"/>
</dbReference>
<feature type="domain" description="Phage tail tape measure protein" evidence="4">
    <location>
        <begin position="155"/>
        <end position="354"/>
    </location>
</feature>
<keyword evidence="3" id="KW-1133">Transmembrane helix</keyword>
<protein>
    <submittedName>
        <fullName evidence="5">Phage tail tape measure protein</fullName>
    </submittedName>
</protein>
<feature type="compositionally biased region" description="Basic and acidic residues" evidence="2">
    <location>
        <begin position="50"/>
        <end position="77"/>
    </location>
</feature>
<evidence type="ECO:0000313" key="6">
    <source>
        <dbReference type="Proteomes" id="UP000297853"/>
    </source>
</evidence>
<name>A0ABY2IWC1_9MICO</name>
<keyword evidence="3" id="KW-0812">Transmembrane</keyword>
<reference evidence="5 6" key="1">
    <citation type="submission" date="2019-03" db="EMBL/GenBank/DDBJ databases">
        <title>Genomics of glacier-inhabiting Cryobacterium strains.</title>
        <authorList>
            <person name="Liu Q."/>
            <person name="Xin Y.-H."/>
        </authorList>
    </citation>
    <scope>NUCLEOTIDE SEQUENCE [LARGE SCALE GENOMIC DNA]</scope>
    <source>
        <strain evidence="5 6">TMT1-23-1</strain>
    </source>
</reference>